<dbReference type="eggNOG" id="ENOG50332QQ">
    <property type="taxonomic scope" value="Bacteria"/>
</dbReference>
<keyword evidence="2" id="KW-1133">Transmembrane helix</keyword>
<evidence type="ECO:0000256" key="2">
    <source>
        <dbReference type="SAM" id="Phobius"/>
    </source>
</evidence>
<organism evidence="3 4">
    <name type="scientific">Pontibacillus chungwhensis BH030062</name>
    <dbReference type="NCBI Taxonomy" id="1385513"/>
    <lineage>
        <taxon>Bacteria</taxon>
        <taxon>Bacillati</taxon>
        <taxon>Bacillota</taxon>
        <taxon>Bacilli</taxon>
        <taxon>Bacillales</taxon>
        <taxon>Bacillaceae</taxon>
        <taxon>Pontibacillus</taxon>
    </lineage>
</organism>
<feature type="transmembrane region" description="Helical" evidence="2">
    <location>
        <begin position="14"/>
        <end position="32"/>
    </location>
</feature>
<gene>
    <name evidence="3" type="ORF">N780_15460</name>
</gene>
<accession>A0A0A2UYD7</accession>
<keyword evidence="2" id="KW-0812">Transmembrane</keyword>
<keyword evidence="4" id="KW-1185">Reference proteome</keyword>
<name>A0A0A2UYD7_9BACI</name>
<dbReference type="EMBL" id="AVBG01000004">
    <property type="protein sequence ID" value="KGP91778.1"/>
    <property type="molecule type" value="Genomic_DNA"/>
</dbReference>
<dbReference type="AlphaFoldDB" id="A0A0A2UYD7"/>
<comment type="caution">
    <text evidence="3">The sequence shown here is derived from an EMBL/GenBank/DDBJ whole genome shotgun (WGS) entry which is preliminary data.</text>
</comment>
<keyword evidence="2" id="KW-0472">Membrane</keyword>
<keyword evidence="1" id="KW-0175">Coiled coil</keyword>
<sequence length="229" mass="25821">MTEKNKPKFFKRKWFWINTGGVIVIFILAFFIGSSSMATIIDGEKLKYEGLVEKSKSIDEEISKKQQETIDLQDQLDQLNEEHGSTKEKINNLKKELGEALALIKEKEIITQEINELTTQEETKTKKIQELDGSIEAKEKELAVVSGKIIELKDKPKTLSAGFFTVGKDIPASRYKVTPNGNGNFFVNEGAKVNIMLGRGDFYESEYVFQAEEGDVIELTLSATFTPIQ</sequence>
<reference evidence="3 4" key="1">
    <citation type="submission" date="2013-08" db="EMBL/GenBank/DDBJ databases">
        <title>Genome of Pontibacillus chungwhensis.</title>
        <authorList>
            <person name="Wang Q."/>
            <person name="Wang G."/>
        </authorList>
    </citation>
    <scope>NUCLEOTIDE SEQUENCE [LARGE SCALE GENOMIC DNA]</scope>
    <source>
        <strain evidence="3 4">BH030062</strain>
    </source>
</reference>
<proteinExistence type="predicted"/>
<dbReference type="RefSeq" id="WP_052114933.1">
    <property type="nucleotide sequence ID" value="NZ_AVBG01000004.1"/>
</dbReference>
<dbReference type="OrthoDB" id="1650483at2"/>
<evidence type="ECO:0000313" key="3">
    <source>
        <dbReference type="EMBL" id="KGP91778.1"/>
    </source>
</evidence>
<evidence type="ECO:0000256" key="1">
    <source>
        <dbReference type="SAM" id="Coils"/>
    </source>
</evidence>
<protein>
    <submittedName>
        <fullName evidence="3">Uncharacterized protein</fullName>
    </submittedName>
</protein>
<dbReference type="Proteomes" id="UP000030153">
    <property type="component" value="Unassembled WGS sequence"/>
</dbReference>
<evidence type="ECO:0000313" key="4">
    <source>
        <dbReference type="Proteomes" id="UP000030153"/>
    </source>
</evidence>
<dbReference type="Gene3D" id="1.10.287.1490">
    <property type="match status" value="1"/>
</dbReference>
<feature type="coiled-coil region" evidence="1">
    <location>
        <begin position="62"/>
        <end position="110"/>
    </location>
</feature>